<comment type="caution">
    <text evidence="2">The sequence shown here is derived from an EMBL/GenBank/DDBJ whole genome shotgun (WGS) entry which is preliminary data.</text>
</comment>
<evidence type="ECO:0000313" key="4">
    <source>
        <dbReference type="EMBL" id="MCA6077693.1"/>
    </source>
</evidence>
<sequence>MRFIFILLVSAIALQSAIAQVKQLRYETNISLRNEDFAVFPAGENGLVFLRQVRGEHKVDFFDVQVNLLDPFLRTIATDTLITDPSFELKRVIHENKQVFLIYEQSEIEIPSYKIVKIDFSSGRVQPFSIKNELPFDLVKAMSVRGKIYFGGYVRGVPTIMVFEEGKSTLSLLPVRPLSADFLDLSLNNDQESINLVTQERSGNVILLHVTTYGGTSMLFQKTIVMQNEAVTARSLGFINGNIIIAGTYGSNKLNLTQGTFMVSVQPGKDKDVVHYHGISEFDHFFDYADVNQKERLTEKVERKSVSGNDIKFNKVLFVNDLQLVGDELLMDIEMFQLVPRQIARQRRVRNSYGNFGGSRSNPHNGYGNNVFADALYPDKLRLFRKLFFESPSENAEVIPEFLQRWSVGFDPNGLVKWDNSMAVQEQDRASAAPLTAAAFDDTVLRYGYKHEEGIVYAESSFGSTKGEEFIFPLVLKNENESLVYELNDVNGLWSINNDVFYAWGSHRVKGDSGRRNVIYINALFFPEVIN</sequence>
<accession>A0A9X1HNF9</accession>
<dbReference type="EMBL" id="JAIXNE010000004">
    <property type="protein sequence ID" value="MCA6077693.1"/>
    <property type="molecule type" value="Genomic_DNA"/>
</dbReference>
<dbReference type="EMBL" id="JAIXNE010000002">
    <property type="protein sequence ID" value="MCA6075388.1"/>
    <property type="molecule type" value="Genomic_DNA"/>
</dbReference>
<dbReference type="Proteomes" id="UP001139409">
    <property type="component" value="Unassembled WGS sequence"/>
</dbReference>
<evidence type="ECO:0000313" key="5">
    <source>
        <dbReference type="Proteomes" id="UP001139409"/>
    </source>
</evidence>
<proteinExistence type="predicted"/>
<feature type="signal peptide" evidence="1">
    <location>
        <begin position="1"/>
        <end position="19"/>
    </location>
</feature>
<keyword evidence="1" id="KW-0732">Signal</keyword>
<dbReference type="RefSeq" id="WP_225698490.1">
    <property type="nucleotide sequence ID" value="NZ_JAIXNE010000002.1"/>
</dbReference>
<reference evidence="2" key="1">
    <citation type="submission" date="2021-09" db="EMBL/GenBank/DDBJ databases">
        <title>Fulvivirga sp. isolated from coastal sediment.</title>
        <authorList>
            <person name="Yu H."/>
        </authorList>
    </citation>
    <scope>NUCLEOTIDE SEQUENCE</scope>
    <source>
        <strain evidence="2">1062</strain>
    </source>
</reference>
<feature type="chain" id="PRO_5041114858" evidence="1">
    <location>
        <begin position="20"/>
        <end position="531"/>
    </location>
</feature>
<organism evidence="2 5">
    <name type="scientific">Fulvivirga sedimenti</name>
    <dbReference type="NCBI Taxonomy" id="2879465"/>
    <lineage>
        <taxon>Bacteria</taxon>
        <taxon>Pseudomonadati</taxon>
        <taxon>Bacteroidota</taxon>
        <taxon>Cytophagia</taxon>
        <taxon>Cytophagales</taxon>
        <taxon>Fulvivirgaceae</taxon>
        <taxon>Fulvivirga</taxon>
    </lineage>
</organism>
<keyword evidence="5" id="KW-1185">Reference proteome</keyword>
<protein>
    <submittedName>
        <fullName evidence="2">Uncharacterized protein</fullName>
    </submittedName>
</protein>
<dbReference type="EMBL" id="JAIXNE010000003">
    <property type="protein sequence ID" value="MCA6076565.1"/>
    <property type="molecule type" value="Genomic_DNA"/>
</dbReference>
<evidence type="ECO:0000313" key="2">
    <source>
        <dbReference type="EMBL" id="MCA6075388.1"/>
    </source>
</evidence>
<evidence type="ECO:0000256" key="1">
    <source>
        <dbReference type="SAM" id="SignalP"/>
    </source>
</evidence>
<evidence type="ECO:0000313" key="3">
    <source>
        <dbReference type="EMBL" id="MCA6076565.1"/>
    </source>
</evidence>
<dbReference type="AlphaFoldDB" id="A0A9X1HNF9"/>
<gene>
    <name evidence="2" type="ORF">LDX50_10935</name>
    <name evidence="3" type="ORF">LDX50_16905</name>
    <name evidence="4" type="ORF">LDX50_22625</name>
</gene>
<name>A0A9X1HNF9_9BACT</name>